<evidence type="ECO:0000256" key="1">
    <source>
        <dbReference type="SAM" id="SignalP"/>
    </source>
</evidence>
<feature type="chain" id="PRO_5001496851" description="Outer membrane protein beta-barrel domain-containing protein" evidence="1">
    <location>
        <begin position="27"/>
        <end position="258"/>
    </location>
</feature>
<dbReference type="eggNOG" id="ENOG5030SMX">
    <property type="taxonomic scope" value="Bacteria"/>
</dbReference>
<name>A0A017T1J6_9BACT</name>
<comment type="caution">
    <text evidence="2">The sequence shown here is derived from an EMBL/GenBank/DDBJ whole genome shotgun (WGS) entry which is preliminary data.</text>
</comment>
<dbReference type="EMBL" id="ASRX01000051">
    <property type="protein sequence ID" value="EYF03119.1"/>
    <property type="molecule type" value="Genomic_DNA"/>
</dbReference>
<dbReference type="OrthoDB" id="5381597at2"/>
<evidence type="ECO:0008006" key="4">
    <source>
        <dbReference type="Google" id="ProtNLM"/>
    </source>
</evidence>
<keyword evidence="1" id="KW-0732">Signal</keyword>
<evidence type="ECO:0000313" key="2">
    <source>
        <dbReference type="EMBL" id="EYF03119.1"/>
    </source>
</evidence>
<reference evidence="2 3" key="1">
    <citation type="submission" date="2013-05" db="EMBL/GenBank/DDBJ databases">
        <title>Genome assembly of Chondromyces apiculatus DSM 436.</title>
        <authorList>
            <person name="Sharma G."/>
            <person name="Khatri I."/>
            <person name="Kaur C."/>
            <person name="Mayilraj S."/>
            <person name="Subramanian S."/>
        </authorList>
    </citation>
    <scope>NUCLEOTIDE SEQUENCE [LARGE SCALE GENOMIC DNA]</scope>
    <source>
        <strain evidence="2 3">DSM 436</strain>
    </source>
</reference>
<feature type="signal peptide" evidence="1">
    <location>
        <begin position="1"/>
        <end position="26"/>
    </location>
</feature>
<sequence length="258" mass="27523">MSFGLRLAASGLLVGAALLLTGTASAQKSRFGGEWRRSNRVESDDAFFSYSRFAFEARFGLYSPHIDDEFEGAATPYADVFNTNPQFYVGLEIDWLPFRIPYLGVLGPTVGWGYTWASAVAQIAGGGGPSSQDTSLWIMPMHASAVLRVDALMREVDIPIVPYAKFGFGWGLWSASSGDSSASFDGVVGRGTSLGTHLALGGMFSLNWLDSGGSHALEDATGLRAIYLFGEWMRTDLGGGSQMNIGTSTGVFGLAAQR</sequence>
<evidence type="ECO:0000313" key="3">
    <source>
        <dbReference type="Proteomes" id="UP000019678"/>
    </source>
</evidence>
<dbReference type="NCBIfam" id="NF040596">
    <property type="entry name" value="MXAN_2562_fam"/>
    <property type="match status" value="1"/>
</dbReference>
<keyword evidence="3" id="KW-1185">Reference proteome</keyword>
<organism evidence="2 3">
    <name type="scientific">Chondromyces apiculatus DSM 436</name>
    <dbReference type="NCBI Taxonomy" id="1192034"/>
    <lineage>
        <taxon>Bacteria</taxon>
        <taxon>Pseudomonadati</taxon>
        <taxon>Myxococcota</taxon>
        <taxon>Polyangia</taxon>
        <taxon>Polyangiales</taxon>
        <taxon>Polyangiaceae</taxon>
        <taxon>Chondromyces</taxon>
    </lineage>
</organism>
<gene>
    <name evidence="2" type="ORF">CAP_6233</name>
</gene>
<dbReference type="AlphaFoldDB" id="A0A017T1J6"/>
<accession>A0A017T1J6</accession>
<proteinExistence type="predicted"/>
<dbReference type="RefSeq" id="WP_044246712.1">
    <property type="nucleotide sequence ID" value="NZ_ASRX01000051.1"/>
</dbReference>
<protein>
    <recommendedName>
        <fullName evidence="4">Outer membrane protein beta-barrel domain-containing protein</fullName>
    </recommendedName>
</protein>
<dbReference type="Proteomes" id="UP000019678">
    <property type="component" value="Unassembled WGS sequence"/>
</dbReference>